<comment type="caution">
    <text evidence="1">The sequence shown here is derived from an EMBL/GenBank/DDBJ whole genome shotgun (WGS) entry which is preliminary data.</text>
</comment>
<keyword evidence="2" id="KW-1185">Reference proteome</keyword>
<dbReference type="EMBL" id="BCSY01000042">
    <property type="protein sequence ID" value="GAS95644.1"/>
    <property type="molecule type" value="Genomic_DNA"/>
</dbReference>
<protein>
    <submittedName>
        <fullName evidence="1">Uncharacterized protein</fullName>
    </submittedName>
</protein>
<reference evidence="2" key="2">
    <citation type="submission" date="2016-02" db="EMBL/GenBank/DDBJ databases">
        <title>Draft genome sequence of five rapidly growing Mycobacterium species.</title>
        <authorList>
            <person name="Katahira K."/>
            <person name="Gotou Y."/>
            <person name="Iida K."/>
            <person name="Ogura Y."/>
            <person name="Hayashi T."/>
        </authorList>
    </citation>
    <scope>NUCLEOTIDE SEQUENCE [LARGE SCALE GENOMIC DNA]</scope>
    <source>
        <strain evidence="2">JCM15298</strain>
    </source>
</reference>
<proteinExistence type="predicted"/>
<gene>
    <name evidence="1" type="ORF">RMCC_2610</name>
</gene>
<dbReference type="RefSeq" id="WP_131805285.1">
    <property type="nucleotide sequence ID" value="NZ_BCSY01000042.1"/>
</dbReference>
<dbReference type="Proteomes" id="UP000069443">
    <property type="component" value="Unassembled WGS sequence"/>
</dbReference>
<evidence type="ECO:0000313" key="2">
    <source>
        <dbReference type="Proteomes" id="UP000069443"/>
    </source>
</evidence>
<evidence type="ECO:0000313" key="1">
    <source>
        <dbReference type="EMBL" id="GAS95644.1"/>
    </source>
</evidence>
<organism evidence="1 2">
    <name type="scientific">Mycolicibacterium canariasense</name>
    <name type="common">Mycobacterium canariasense</name>
    <dbReference type="NCBI Taxonomy" id="228230"/>
    <lineage>
        <taxon>Bacteria</taxon>
        <taxon>Bacillati</taxon>
        <taxon>Actinomycetota</taxon>
        <taxon>Actinomycetes</taxon>
        <taxon>Mycobacteriales</taxon>
        <taxon>Mycobacteriaceae</taxon>
        <taxon>Mycolicibacterium</taxon>
    </lineage>
</organism>
<dbReference type="OrthoDB" id="5288829at2"/>
<reference evidence="2" key="1">
    <citation type="journal article" date="2016" name="Genome Announc.">
        <title>Draft Genome Sequences of Five Rapidly Growing Mycobacterium Species, M. thermoresistibile, M. fortuitum subsp. acetamidolyticum, M. canariasense, M. brisbanense, and M. novocastrense.</title>
        <authorList>
            <person name="Katahira K."/>
            <person name="Ogura Y."/>
            <person name="Gotoh Y."/>
            <person name="Hayashi T."/>
        </authorList>
    </citation>
    <scope>NUCLEOTIDE SEQUENCE [LARGE SCALE GENOMIC DNA]</scope>
    <source>
        <strain evidence="2">JCM15298</strain>
    </source>
</reference>
<dbReference type="AlphaFoldDB" id="A0A117IA13"/>
<name>A0A117IA13_MYCCR</name>
<accession>A0A117IA13</accession>
<dbReference type="STRING" id="228230.RMCC_2610"/>
<sequence>MTHAPESRIFDAVERTDSAPAYDTEDSFHFLNRAAGAPWQRVRDLVESWFADYPDHAKPDLRSRFREVAAPQHYGAWWELYVYTLHRRLGYEVTIHPTLPGTPRQPDFLVSRGDTAAYVECAVYLSRAGSAPNGAGERSWIFEATNQASDPNFFVDIKIRRAGTDRPKASEIIGPVQQWLSSLDPDDVADQISRGGGRPDLILKVRGWEIEYGAWPVRPEHRGTGGRLIGVYPTVTAFISNDMLRIRDLMKHKGGRYGSPDKPLKLAILNTSGFAEAKEINEALFGTKGVSYYVGQPNSAHLVDKRDGYWRKGPPARGSRVSAVLVGQNIYPWRICPELPKLWINPWAHKPLVDFPLLETYTAQDAGEVHLVREAGATPDAIFGLDREWPGFETRQ</sequence>